<keyword evidence="3" id="KW-1185">Reference proteome</keyword>
<dbReference type="SUPFAM" id="SSF54593">
    <property type="entry name" value="Glyoxalase/Bleomycin resistance protein/Dihydroxybiphenyl dioxygenase"/>
    <property type="match status" value="1"/>
</dbReference>
<name>A0A317F175_9SPHI</name>
<evidence type="ECO:0000313" key="2">
    <source>
        <dbReference type="EMBL" id="PWS32931.1"/>
    </source>
</evidence>
<sequence>MIKGLFETHLYVEDLERSIDFYKNVLGLEQCYYEEGRRASFFWIGKPKEFMLGLWEKPKNEIDIRHFAFRCDLDDVLNKSVDYLKSKNLQPYNFLNDGTEKPMVFSWMPAVAVYFHDPDGHILEFISILEGNAKPELGVISYEEWQACLR</sequence>
<accession>A0A317F175</accession>
<dbReference type="PANTHER" id="PTHR21366">
    <property type="entry name" value="GLYOXALASE FAMILY PROTEIN"/>
    <property type="match status" value="1"/>
</dbReference>
<organism evidence="2 3">
    <name type="scientific">Pedobacter paludis</name>
    <dbReference type="NCBI Taxonomy" id="2203212"/>
    <lineage>
        <taxon>Bacteria</taxon>
        <taxon>Pseudomonadati</taxon>
        <taxon>Bacteroidota</taxon>
        <taxon>Sphingobacteriia</taxon>
        <taxon>Sphingobacteriales</taxon>
        <taxon>Sphingobacteriaceae</taxon>
        <taxon>Pedobacter</taxon>
    </lineage>
</organism>
<dbReference type="InterPro" id="IPR037523">
    <property type="entry name" value="VOC_core"/>
</dbReference>
<dbReference type="OrthoDB" id="375220at2"/>
<dbReference type="InterPro" id="IPR050383">
    <property type="entry name" value="GlyoxalaseI/FosfomycinResist"/>
</dbReference>
<dbReference type="AlphaFoldDB" id="A0A317F175"/>
<dbReference type="EMBL" id="QGNY01000002">
    <property type="protein sequence ID" value="PWS32931.1"/>
    <property type="molecule type" value="Genomic_DNA"/>
</dbReference>
<gene>
    <name evidence="2" type="ORF">DF947_07650</name>
</gene>
<evidence type="ECO:0000313" key="3">
    <source>
        <dbReference type="Proteomes" id="UP000245391"/>
    </source>
</evidence>
<dbReference type="RefSeq" id="WP_109929093.1">
    <property type="nucleotide sequence ID" value="NZ_QGNY01000002.1"/>
</dbReference>
<dbReference type="Pfam" id="PF00903">
    <property type="entry name" value="Glyoxalase"/>
    <property type="match status" value="1"/>
</dbReference>
<proteinExistence type="predicted"/>
<dbReference type="PANTHER" id="PTHR21366:SF31">
    <property type="entry name" value="METALLOTHIOL TRANSFERASE FOSB"/>
    <property type="match status" value="1"/>
</dbReference>
<feature type="domain" description="VOC" evidence="1">
    <location>
        <begin position="4"/>
        <end position="128"/>
    </location>
</feature>
<evidence type="ECO:0000259" key="1">
    <source>
        <dbReference type="PROSITE" id="PS51819"/>
    </source>
</evidence>
<dbReference type="Gene3D" id="3.10.180.10">
    <property type="entry name" value="2,3-Dihydroxybiphenyl 1,2-Dioxygenase, domain 1"/>
    <property type="match status" value="1"/>
</dbReference>
<dbReference type="InterPro" id="IPR004360">
    <property type="entry name" value="Glyas_Fos-R_dOase_dom"/>
</dbReference>
<dbReference type="Proteomes" id="UP000245391">
    <property type="component" value="Unassembled WGS sequence"/>
</dbReference>
<reference evidence="3" key="1">
    <citation type="submission" date="2018-05" db="EMBL/GenBank/DDBJ databases">
        <title>Pedobacter paludis sp. nov., isolated from wetland soil.</title>
        <authorList>
            <person name="Zhang Y."/>
        </authorList>
    </citation>
    <scope>NUCLEOTIDE SEQUENCE [LARGE SCALE GENOMIC DNA]</scope>
    <source>
        <strain evidence="3">R-8</strain>
    </source>
</reference>
<protein>
    <submittedName>
        <fullName evidence="2">Glyoxalase</fullName>
    </submittedName>
</protein>
<dbReference type="PROSITE" id="PS51819">
    <property type="entry name" value="VOC"/>
    <property type="match status" value="1"/>
</dbReference>
<dbReference type="InterPro" id="IPR029068">
    <property type="entry name" value="Glyas_Bleomycin-R_OHBP_Dase"/>
</dbReference>
<dbReference type="CDD" id="cd06587">
    <property type="entry name" value="VOC"/>
    <property type="match status" value="1"/>
</dbReference>
<comment type="caution">
    <text evidence="2">The sequence shown here is derived from an EMBL/GenBank/DDBJ whole genome shotgun (WGS) entry which is preliminary data.</text>
</comment>